<dbReference type="PANTHER" id="PTHR46579:SF2">
    <property type="entry name" value="C2H2-TYPE DOMAIN-CONTAINING PROTEIN"/>
    <property type="match status" value="1"/>
</dbReference>
<keyword evidence="2" id="KW-1133">Transmembrane helix</keyword>
<reference evidence="3 4" key="2">
    <citation type="submission" date="2017-02" db="EMBL/GenBank/DDBJ databases">
        <title>A genome survey and senescence transcriptome analysis in Lentinula edodes.</title>
        <authorList>
            <person name="Sakamoto Y."/>
            <person name="Nakade K."/>
            <person name="Sato S."/>
            <person name="Yoshida Y."/>
            <person name="Miyazaki K."/>
            <person name="Natsume S."/>
            <person name="Konno N."/>
        </authorList>
    </citation>
    <scope>NUCLEOTIDE SEQUENCE [LARGE SCALE GENOMIC DNA]</scope>
    <source>
        <strain evidence="3 4">NBRC 111202</strain>
    </source>
</reference>
<dbReference type="PANTHER" id="PTHR46579">
    <property type="entry name" value="F5/8 TYPE C DOMAIN-CONTAINING PROTEIN-RELATED"/>
    <property type="match status" value="1"/>
</dbReference>
<evidence type="ECO:0000313" key="3">
    <source>
        <dbReference type="EMBL" id="GAW06391.1"/>
    </source>
</evidence>
<organism evidence="3 4">
    <name type="scientific">Lentinula edodes</name>
    <name type="common">Shiitake mushroom</name>
    <name type="synonym">Lentinus edodes</name>
    <dbReference type="NCBI Taxonomy" id="5353"/>
    <lineage>
        <taxon>Eukaryota</taxon>
        <taxon>Fungi</taxon>
        <taxon>Dikarya</taxon>
        <taxon>Basidiomycota</taxon>
        <taxon>Agaricomycotina</taxon>
        <taxon>Agaricomycetes</taxon>
        <taxon>Agaricomycetidae</taxon>
        <taxon>Agaricales</taxon>
        <taxon>Marasmiineae</taxon>
        <taxon>Omphalotaceae</taxon>
        <taxon>Lentinula</taxon>
    </lineage>
</organism>
<dbReference type="EMBL" id="BDGU01000317">
    <property type="protein sequence ID" value="GAW06391.1"/>
    <property type="molecule type" value="Genomic_DNA"/>
</dbReference>
<gene>
    <name evidence="3" type="ORF">LENED_008318</name>
</gene>
<comment type="caution">
    <text evidence="3">The sequence shown here is derived from an EMBL/GenBank/DDBJ whole genome shotgun (WGS) entry which is preliminary data.</text>
</comment>
<feature type="coiled-coil region" evidence="1">
    <location>
        <begin position="199"/>
        <end position="233"/>
    </location>
</feature>
<keyword evidence="2" id="KW-0472">Membrane</keyword>
<feature type="transmembrane region" description="Helical" evidence="2">
    <location>
        <begin position="547"/>
        <end position="567"/>
    </location>
</feature>
<evidence type="ECO:0008006" key="5">
    <source>
        <dbReference type="Google" id="ProtNLM"/>
    </source>
</evidence>
<sequence length="568" mass="65544">MVILSLPEHLRYRPENMYLLTVMTGKPSQHHINFTLRKLVKQLLPFWEGVFYVRTARYFLGRRVFIALIPAVCDTEGAHQLSGFASHSHTYFCRRCLLQIGDIHNLVPQTWIMRDPAQHRQLALKWKEASTEEERQKIYDEFGIRWSELLELPYWDPVLFTIIDDMHFAQLGLFETHLRDVWQIDHEKSGGDGLYPEVKDQQKLSKASLRNLLNEIRENQTSLQKRLQEQKKKTLWYICFKLGLRTGVRKKKSLVDQILTWRSSSGPANVPQVPPLNYNDIPDAWEGDVLMDNDSDVVSDSGVSDASFGSRASSAPLVMRPAPSFAFNRDSAFEKLKSKTLDFAGKPPSLSKPNLRTLKALCQDLGIHYNSVDSKRILAARILDYRKENGSNDPVPVSKFDPLVYDKIKAKFEVEEPSRHTLMSYEHTYLESLSIDYKVPPFDTSDPPHSTVTKDDLGRRLLLWRQEHRDTPLKQTLPRHVIGRDLLEEIWADMKRTILPTWIQSPPPNWGTPAQGKLSAEEYKVGMHGAPQYLNASTTLYKNSMQINTWVIFVFFIIGECLVTIHFR</sequence>
<evidence type="ECO:0000256" key="1">
    <source>
        <dbReference type="SAM" id="Coils"/>
    </source>
</evidence>
<protein>
    <recommendedName>
        <fullName evidence="5">SAP domain-containing protein</fullName>
    </recommendedName>
</protein>
<evidence type="ECO:0000256" key="2">
    <source>
        <dbReference type="SAM" id="Phobius"/>
    </source>
</evidence>
<name>A0A1Q3EGS6_LENED</name>
<proteinExistence type="predicted"/>
<keyword evidence="1" id="KW-0175">Coiled coil</keyword>
<evidence type="ECO:0000313" key="4">
    <source>
        <dbReference type="Proteomes" id="UP000188533"/>
    </source>
</evidence>
<dbReference type="AlphaFoldDB" id="A0A1Q3EGS6"/>
<dbReference type="STRING" id="5353.A0A1Q3EGS6"/>
<reference evidence="3 4" key="1">
    <citation type="submission" date="2016-08" db="EMBL/GenBank/DDBJ databases">
        <authorList>
            <consortium name="Lentinula edodes genome sequencing consortium"/>
            <person name="Sakamoto Y."/>
            <person name="Nakade K."/>
            <person name="Sato S."/>
            <person name="Yoshida Y."/>
            <person name="Miyazaki K."/>
            <person name="Natsume S."/>
            <person name="Konno N."/>
        </authorList>
    </citation>
    <scope>NUCLEOTIDE SEQUENCE [LARGE SCALE GENOMIC DNA]</scope>
    <source>
        <strain evidence="3 4">NBRC 111202</strain>
    </source>
</reference>
<keyword evidence="2" id="KW-0812">Transmembrane</keyword>
<accession>A0A1Q3EGS6</accession>
<dbReference type="Proteomes" id="UP000188533">
    <property type="component" value="Unassembled WGS sequence"/>
</dbReference>
<keyword evidence="4" id="KW-1185">Reference proteome</keyword>